<dbReference type="PROSITE" id="PS52035">
    <property type="entry name" value="PEPTIDASE_M14"/>
    <property type="match status" value="1"/>
</dbReference>
<dbReference type="InParanoid" id="A0A212FH24"/>
<organism evidence="9 10">
    <name type="scientific">Danaus plexippus plexippus</name>
    <dbReference type="NCBI Taxonomy" id="278856"/>
    <lineage>
        <taxon>Eukaryota</taxon>
        <taxon>Metazoa</taxon>
        <taxon>Ecdysozoa</taxon>
        <taxon>Arthropoda</taxon>
        <taxon>Hexapoda</taxon>
        <taxon>Insecta</taxon>
        <taxon>Pterygota</taxon>
        <taxon>Neoptera</taxon>
        <taxon>Endopterygota</taxon>
        <taxon>Lepidoptera</taxon>
        <taxon>Glossata</taxon>
        <taxon>Ditrysia</taxon>
        <taxon>Papilionoidea</taxon>
        <taxon>Nymphalidae</taxon>
        <taxon>Danainae</taxon>
        <taxon>Danaini</taxon>
        <taxon>Danaina</taxon>
        <taxon>Danaus</taxon>
        <taxon>Danaus</taxon>
    </lineage>
</organism>
<dbReference type="SMART" id="SM00631">
    <property type="entry name" value="Zn_pept"/>
    <property type="match status" value="1"/>
</dbReference>
<feature type="domain" description="Peptidase M14" evidence="8">
    <location>
        <begin position="125"/>
        <end position="407"/>
    </location>
</feature>
<evidence type="ECO:0000256" key="7">
    <source>
        <dbReference type="PROSITE-ProRule" id="PRU01379"/>
    </source>
</evidence>
<evidence type="ECO:0000256" key="3">
    <source>
        <dbReference type="ARBA" id="ARBA00022670"/>
    </source>
</evidence>
<evidence type="ECO:0000256" key="1">
    <source>
        <dbReference type="ARBA" id="ARBA00001947"/>
    </source>
</evidence>
<evidence type="ECO:0000256" key="5">
    <source>
        <dbReference type="ARBA" id="ARBA00022833"/>
    </source>
</evidence>
<dbReference type="Proteomes" id="UP000007151">
    <property type="component" value="Unassembled WGS sequence"/>
</dbReference>
<comment type="cofactor">
    <cofactor evidence="1">
        <name>Zn(2+)</name>
        <dbReference type="ChEBI" id="CHEBI:29105"/>
    </cofactor>
</comment>
<sequence>MAAAIKASACISPAIGIALDNNMAESRHAIKSISIKKQNRFDSKKQEELRANSEKMKKLIIKNDKMSARQNLIKLKDKKQQGTTQYPNALRQGNLKHIPRVTKMDMFQDYSDPTSPPSAFADNYVSRTFSSYNLKQQLTSIAQEIPNANITIEVIGRTLEYQDILMLRISENTGHRYFRADDQKYAEELPEKKIIFIVHGLKVMGMRDIPCLSTTGSFRVLLSYYTSHLDKFNIFLIPMANPDGYTYIRSTYNEELVWLKRGINFIEVPFSEAETRAVRDIFHKYGHKIVAFFNVHAGSYHSSVFRGDAVLYPKGYSDTAIDDDKYIDLKGEIDEVIRNASFQVYSVTVDTLYNWYGLVKGSSVDYASTVYGIPYSMELVMQGYDEEGNYYDEDYSYLALNEVWSKVIDVIMSYIWKSIHGNDSKR</sequence>
<keyword evidence="4" id="KW-0378">Hydrolase</keyword>
<accession>A0A212FH24</accession>
<dbReference type="PANTHER" id="PTHR11705">
    <property type="entry name" value="PROTEASE FAMILY M14 CARBOXYPEPTIDASE A,B"/>
    <property type="match status" value="1"/>
</dbReference>
<evidence type="ECO:0000256" key="4">
    <source>
        <dbReference type="ARBA" id="ARBA00022801"/>
    </source>
</evidence>
<dbReference type="Gene3D" id="3.40.630.10">
    <property type="entry name" value="Zn peptidases"/>
    <property type="match status" value="2"/>
</dbReference>
<keyword evidence="3" id="KW-0645">Protease</keyword>
<evidence type="ECO:0000256" key="2">
    <source>
        <dbReference type="ARBA" id="ARBA00005988"/>
    </source>
</evidence>
<dbReference type="GO" id="GO:0008270">
    <property type="term" value="F:zinc ion binding"/>
    <property type="evidence" value="ECO:0007669"/>
    <property type="project" value="InterPro"/>
</dbReference>
<keyword evidence="10" id="KW-1185">Reference proteome</keyword>
<reference evidence="9 10" key="1">
    <citation type="journal article" date="2011" name="Cell">
        <title>The monarch butterfly genome yields insights into long-distance migration.</title>
        <authorList>
            <person name="Zhan S."/>
            <person name="Merlin C."/>
            <person name="Boore J.L."/>
            <person name="Reppert S.M."/>
        </authorList>
    </citation>
    <scope>NUCLEOTIDE SEQUENCE [LARGE SCALE GENOMIC DNA]</scope>
    <source>
        <strain evidence="9">F-2</strain>
    </source>
</reference>
<evidence type="ECO:0000259" key="8">
    <source>
        <dbReference type="PROSITE" id="PS52035"/>
    </source>
</evidence>
<name>A0A212FH24_DANPL</name>
<proteinExistence type="inferred from homology"/>
<dbReference type="SUPFAM" id="SSF53187">
    <property type="entry name" value="Zn-dependent exopeptidases"/>
    <property type="match status" value="1"/>
</dbReference>
<gene>
    <name evidence="9" type="ORF">KGM_207526</name>
</gene>
<protein>
    <submittedName>
        <fullName evidence="9">Carboxypeptidase B</fullName>
    </submittedName>
</protein>
<keyword evidence="9" id="KW-0121">Carboxypeptidase</keyword>
<comment type="caution">
    <text evidence="7">Lacks conserved residue(s) required for the propagation of feature annotation.</text>
</comment>
<dbReference type="GO" id="GO:0006508">
    <property type="term" value="P:proteolysis"/>
    <property type="evidence" value="ECO:0007669"/>
    <property type="project" value="UniProtKB-KW"/>
</dbReference>
<dbReference type="GO" id="GO:0004181">
    <property type="term" value="F:metallocarboxypeptidase activity"/>
    <property type="evidence" value="ECO:0007669"/>
    <property type="project" value="InterPro"/>
</dbReference>
<dbReference type="Pfam" id="PF00246">
    <property type="entry name" value="Peptidase_M14"/>
    <property type="match status" value="2"/>
</dbReference>
<dbReference type="EMBL" id="AGBW02008579">
    <property type="protein sequence ID" value="OWR53013.1"/>
    <property type="molecule type" value="Genomic_DNA"/>
</dbReference>
<evidence type="ECO:0000256" key="6">
    <source>
        <dbReference type="ARBA" id="ARBA00023049"/>
    </source>
</evidence>
<dbReference type="PANTHER" id="PTHR11705:SF143">
    <property type="entry name" value="SLL0236 PROTEIN"/>
    <property type="match status" value="1"/>
</dbReference>
<dbReference type="InterPro" id="IPR000834">
    <property type="entry name" value="Peptidase_M14"/>
</dbReference>
<dbReference type="STRING" id="278856.A0A212FH24"/>
<keyword evidence="5" id="KW-0862">Zinc</keyword>
<evidence type="ECO:0000313" key="10">
    <source>
        <dbReference type="Proteomes" id="UP000007151"/>
    </source>
</evidence>
<comment type="similarity">
    <text evidence="2 7">Belongs to the peptidase M14 family.</text>
</comment>
<dbReference type="GO" id="GO:0005615">
    <property type="term" value="C:extracellular space"/>
    <property type="evidence" value="ECO:0007669"/>
    <property type="project" value="TreeGrafter"/>
</dbReference>
<dbReference type="AlphaFoldDB" id="A0A212FH24"/>
<dbReference type="KEGG" id="dpl:KGM_207526"/>
<keyword evidence="6" id="KW-0482">Metalloprotease</keyword>
<dbReference type="eggNOG" id="KOG2650">
    <property type="taxonomic scope" value="Eukaryota"/>
</dbReference>
<evidence type="ECO:0000313" key="9">
    <source>
        <dbReference type="EMBL" id="OWR53013.1"/>
    </source>
</evidence>
<comment type="caution">
    <text evidence="9">The sequence shown here is derived from an EMBL/GenBank/DDBJ whole genome shotgun (WGS) entry which is preliminary data.</text>
</comment>